<sequence>MNQETFHSLAELTLKTRNYVHWWHHHRSHGSLNYQPPWLNE</sequence>
<comment type="caution">
    <text evidence="2">The sequence shown here is derived from an EMBL/GenBank/DDBJ whole genome shotgun (WGS) entry which is preliminary data.</text>
</comment>
<feature type="domain" description="Integrase catalytic" evidence="1">
    <location>
        <begin position="2"/>
        <end position="30"/>
    </location>
</feature>
<dbReference type="Pfam" id="PF13333">
    <property type="entry name" value="rve_2"/>
    <property type="match status" value="1"/>
</dbReference>
<evidence type="ECO:0000313" key="2">
    <source>
        <dbReference type="EMBL" id="NKZ21191.1"/>
    </source>
</evidence>
<dbReference type="InterPro" id="IPR001584">
    <property type="entry name" value="Integrase_cat-core"/>
</dbReference>
<organism evidence="2 3">
    <name type="scientific">Streptococcus ovuberis</name>
    <dbReference type="NCBI Taxonomy" id="1936207"/>
    <lineage>
        <taxon>Bacteria</taxon>
        <taxon>Bacillati</taxon>
        <taxon>Bacillota</taxon>
        <taxon>Bacilli</taxon>
        <taxon>Lactobacillales</taxon>
        <taxon>Streptococcaceae</taxon>
        <taxon>Streptococcus</taxon>
    </lineage>
</organism>
<dbReference type="GO" id="GO:0015074">
    <property type="term" value="P:DNA integration"/>
    <property type="evidence" value="ECO:0007669"/>
    <property type="project" value="InterPro"/>
</dbReference>
<proteinExistence type="predicted"/>
<evidence type="ECO:0000313" key="3">
    <source>
        <dbReference type="Proteomes" id="UP000522720"/>
    </source>
</evidence>
<accession>A0A7X6N193</accession>
<name>A0A7X6N193_9STRE</name>
<gene>
    <name evidence="2" type="ORF">HF992_10195</name>
</gene>
<reference evidence="2 3" key="1">
    <citation type="submission" date="2020-04" db="EMBL/GenBank/DDBJ databases">
        <title>MicrobeNet Type strains.</title>
        <authorList>
            <person name="Nicholson A.C."/>
        </authorList>
    </citation>
    <scope>NUCLEOTIDE SEQUENCE [LARGE SCALE GENOMIC DNA]</scope>
    <source>
        <strain evidence="2 3">CCUG 69612</strain>
    </source>
</reference>
<evidence type="ECO:0000259" key="1">
    <source>
        <dbReference type="Pfam" id="PF13333"/>
    </source>
</evidence>
<keyword evidence="3" id="KW-1185">Reference proteome</keyword>
<dbReference type="Proteomes" id="UP000522720">
    <property type="component" value="Unassembled WGS sequence"/>
</dbReference>
<protein>
    <submittedName>
        <fullName evidence="2">Transposase</fullName>
    </submittedName>
</protein>
<dbReference type="AlphaFoldDB" id="A0A7X6N193"/>
<dbReference type="EMBL" id="JAAXPR010000025">
    <property type="protein sequence ID" value="NKZ21191.1"/>
    <property type="molecule type" value="Genomic_DNA"/>
</dbReference>